<dbReference type="STRING" id="315358.SERIO_v1c06190"/>
<dbReference type="EMBL" id="CP011856">
    <property type="protein sequence ID" value="AKM54190.1"/>
    <property type="molecule type" value="Genomic_DNA"/>
</dbReference>
<dbReference type="PATRIC" id="fig|743698.3.peg.619"/>
<gene>
    <name evidence="1" type="ORF">SERIO_v1c06190</name>
</gene>
<reference evidence="1 2" key="1">
    <citation type="journal article" date="2015" name="Genome Biol. Evol.">
        <title>Found and Lost: The Fates of Horizontally Acquired Genes in Arthropod-Symbiotic Spiroplasma.</title>
        <authorList>
            <person name="Lo W.S."/>
            <person name="Gasparich G.E."/>
            <person name="Kuo C.H."/>
        </authorList>
    </citation>
    <scope>NUCLEOTIDE SEQUENCE [LARGE SCALE GENOMIC DNA]</scope>
    <source>
        <strain evidence="2">TDA-040725-5</strain>
    </source>
</reference>
<organism evidence="1 2">
    <name type="scientific">Spiroplasma eriocheiris</name>
    <dbReference type="NCBI Taxonomy" id="315358"/>
    <lineage>
        <taxon>Bacteria</taxon>
        <taxon>Bacillati</taxon>
        <taxon>Mycoplasmatota</taxon>
        <taxon>Mollicutes</taxon>
        <taxon>Entomoplasmatales</taxon>
        <taxon>Spiroplasmataceae</taxon>
        <taxon>Spiroplasma</taxon>
    </lineage>
</organism>
<dbReference type="RefSeq" id="WP_047791422.1">
    <property type="nucleotide sequence ID" value="NZ_CP011856.1"/>
</dbReference>
<dbReference type="KEGG" id="seri:SERIO_v1c06190"/>
<proteinExistence type="predicted"/>
<reference evidence="2" key="2">
    <citation type="submission" date="2015-06" db="EMBL/GenBank/DDBJ databases">
        <title>Complete genome sequence of Spiroplasma eriocheiris TDA-040725-5 (DSM 21848).</title>
        <authorList>
            <person name="Lo W.-S."/>
            <person name="Kuo C.-H."/>
        </authorList>
    </citation>
    <scope>NUCLEOTIDE SEQUENCE [LARGE SCALE GENOMIC DNA]</scope>
    <source>
        <strain evidence="2">TDA-040725-5</strain>
    </source>
</reference>
<keyword evidence="2" id="KW-1185">Reference proteome</keyword>
<dbReference type="Proteomes" id="UP000035661">
    <property type="component" value="Chromosome"/>
</dbReference>
<dbReference type="AlphaFoldDB" id="A0A0H3XI97"/>
<name>A0A0H3XI97_9MOLU</name>
<evidence type="ECO:0000313" key="1">
    <source>
        <dbReference type="EMBL" id="AKM54190.1"/>
    </source>
</evidence>
<protein>
    <submittedName>
        <fullName evidence="1">Uncharacterized protein</fullName>
    </submittedName>
</protein>
<evidence type="ECO:0000313" key="2">
    <source>
        <dbReference type="Proteomes" id="UP000035661"/>
    </source>
</evidence>
<accession>A0A0H3XI97</accession>
<sequence length="65" mass="7820">MATIDKILSNHFLKSINELLEKFKATTIISKLELKKHHSKFLWLINYYNNIKFIVIHLKIDHNEK</sequence>